<evidence type="ECO:0000313" key="2">
    <source>
        <dbReference type="EMBL" id="KZS92075.1"/>
    </source>
</evidence>
<keyword evidence="3" id="KW-1185">Reference proteome</keyword>
<name>A0A164T4L8_9AGAM</name>
<feature type="region of interest" description="Disordered" evidence="1">
    <location>
        <begin position="79"/>
        <end position="151"/>
    </location>
</feature>
<feature type="compositionally biased region" description="Low complexity" evidence="1">
    <location>
        <begin position="115"/>
        <end position="126"/>
    </location>
</feature>
<sequence length="276" mass="30813">MNIKEIPEPLRSVRAAANVVFPLAAREPSVEDTMGVFLPQCLTTGTYARTRRKLKESVWMDATHKSSIHYLVGAADASPQRGLNPVARENHRVLDTSTQCRGRELTKSASCPDFRTSSSRSTSQTSLLKFKKTMSPGPPITSEENGKQSISKNRQVRHAICVMCNLQDLIASRAHPNNAPASLRSFVPPDPASYGIGSAEKSGFYSEDEMPSPCKYKTLKIKKSKMRQTSKKHTKIEHPTADVIWTWSETENQLDANRLWKAQRMVAQEITNDVEL</sequence>
<evidence type="ECO:0000256" key="1">
    <source>
        <dbReference type="SAM" id="MobiDB-lite"/>
    </source>
</evidence>
<gene>
    <name evidence="2" type="ORF">SISNIDRAFT_467299</name>
</gene>
<accession>A0A164T4L8</accession>
<dbReference type="AlphaFoldDB" id="A0A164T4L8"/>
<protein>
    <submittedName>
        <fullName evidence="2">Uncharacterized protein</fullName>
    </submittedName>
</protein>
<reference evidence="2 3" key="1">
    <citation type="journal article" date="2016" name="Mol. Biol. Evol.">
        <title>Comparative Genomics of Early-Diverging Mushroom-Forming Fungi Provides Insights into the Origins of Lignocellulose Decay Capabilities.</title>
        <authorList>
            <person name="Nagy L.G."/>
            <person name="Riley R."/>
            <person name="Tritt A."/>
            <person name="Adam C."/>
            <person name="Daum C."/>
            <person name="Floudas D."/>
            <person name="Sun H."/>
            <person name="Yadav J.S."/>
            <person name="Pangilinan J."/>
            <person name="Larsson K.H."/>
            <person name="Matsuura K."/>
            <person name="Barry K."/>
            <person name="Labutti K."/>
            <person name="Kuo R."/>
            <person name="Ohm R.A."/>
            <person name="Bhattacharya S.S."/>
            <person name="Shirouzu T."/>
            <person name="Yoshinaga Y."/>
            <person name="Martin F.M."/>
            <person name="Grigoriev I.V."/>
            <person name="Hibbett D.S."/>
        </authorList>
    </citation>
    <scope>NUCLEOTIDE SEQUENCE [LARGE SCALE GENOMIC DNA]</scope>
    <source>
        <strain evidence="2 3">HHB9708</strain>
    </source>
</reference>
<evidence type="ECO:0000313" key="3">
    <source>
        <dbReference type="Proteomes" id="UP000076722"/>
    </source>
</evidence>
<organism evidence="2 3">
    <name type="scientific">Sistotremastrum niveocremeum HHB9708</name>
    <dbReference type="NCBI Taxonomy" id="1314777"/>
    <lineage>
        <taxon>Eukaryota</taxon>
        <taxon>Fungi</taxon>
        <taxon>Dikarya</taxon>
        <taxon>Basidiomycota</taxon>
        <taxon>Agaricomycotina</taxon>
        <taxon>Agaricomycetes</taxon>
        <taxon>Sistotremastrales</taxon>
        <taxon>Sistotremastraceae</taxon>
        <taxon>Sertulicium</taxon>
        <taxon>Sertulicium niveocremeum</taxon>
    </lineage>
</organism>
<dbReference type="EMBL" id="KV419412">
    <property type="protein sequence ID" value="KZS92075.1"/>
    <property type="molecule type" value="Genomic_DNA"/>
</dbReference>
<proteinExistence type="predicted"/>
<dbReference type="Proteomes" id="UP000076722">
    <property type="component" value="Unassembled WGS sequence"/>
</dbReference>